<dbReference type="SUPFAM" id="SSF53901">
    <property type="entry name" value="Thiolase-like"/>
    <property type="match status" value="1"/>
</dbReference>
<dbReference type="InterPro" id="IPR016039">
    <property type="entry name" value="Thiolase-like"/>
</dbReference>
<evidence type="ECO:0000256" key="2">
    <source>
        <dbReference type="ARBA" id="ARBA00022553"/>
    </source>
</evidence>
<sequence length="197" mass="21608">VGHLEGAAGVAAIIKGVFTLEKGVIPPNIWFEKANPKIKDSWHLKFPTEATPWPQAGLRRMSINSFGIGGSNAHVVMDDALHFLQQYRLVGNHRTLVTPGSTGVRHQPHEGISRMRDALEGYLASKSRGNSVADDERLLRDLGHTLASKRTHHAWRGFTIADSPTALQNTLKGMSSATRIKSQPRLAFVFTGQGAQW</sequence>
<proteinExistence type="predicted"/>
<dbReference type="EMBL" id="EU862539">
    <property type="protein sequence ID" value="ACN43296.1"/>
    <property type="molecule type" value="Genomic_DNA"/>
</dbReference>
<keyword evidence="2" id="KW-0597">Phosphoprotein</keyword>
<feature type="domain" description="Ketosynthase family 3 (KS3)" evidence="3">
    <location>
        <begin position="1"/>
        <end position="79"/>
    </location>
</feature>
<dbReference type="InterPro" id="IPR032821">
    <property type="entry name" value="PKS_assoc"/>
</dbReference>
<feature type="non-terminal residue" evidence="4">
    <location>
        <position position="1"/>
    </location>
</feature>
<dbReference type="PROSITE" id="PS52004">
    <property type="entry name" value="KS3_2"/>
    <property type="match status" value="1"/>
</dbReference>
<dbReference type="Pfam" id="PF16197">
    <property type="entry name" value="KAsynt_C_assoc"/>
    <property type="match status" value="1"/>
</dbReference>
<evidence type="ECO:0000259" key="3">
    <source>
        <dbReference type="PROSITE" id="PS52004"/>
    </source>
</evidence>
<reference evidence="4" key="1">
    <citation type="journal article" date="2009" name="Appl. Environ. Microbiol.">
        <title>Insect-specific polyketide synthases (PKSs), potential PKS-nonribosomal peptide synthetase hybrids, and novel PKS clades in tropical fungi.</title>
        <authorList>
            <person name="Amnuaykanjanasin A."/>
            <person name="Phonghanpot S."/>
            <person name="Sengpanich N."/>
            <person name="Cheevadhanarak S."/>
            <person name="Tanticharoen M."/>
        </authorList>
    </citation>
    <scope>NUCLEOTIDE SEQUENCE</scope>
    <source>
        <strain evidence="4">BCC9451</strain>
    </source>
</reference>
<dbReference type="Gene3D" id="3.30.70.3290">
    <property type="match status" value="1"/>
</dbReference>
<evidence type="ECO:0000313" key="4">
    <source>
        <dbReference type="EMBL" id="ACN43296.1"/>
    </source>
</evidence>
<dbReference type="InterPro" id="IPR001227">
    <property type="entry name" value="Ac_transferase_dom_sf"/>
</dbReference>
<organism evidence="4">
    <name type="scientific">Phomopsis sp. BCC9451</name>
    <dbReference type="NCBI Taxonomy" id="577462"/>
    <lineage>
        <taxon>Eukaryota</taxon>
        <taxon>Fungi</taxon>
        <taxon>Dikarya</taxon>
        <taxon>Ascomycota</taxon>
        <taxon>Pezizomycotina</taxon>
        <taxon>Sordariomycetes</taxon>
        <taxon>Sordariomycetidae</taxon>
        <taxon>Diaporthales</taxon>
        <taxon>Diaporthaceae</taxon>
        <taxon>Phomopsis</taxon>
    </lineage>
</organism>
<dbReference type="GO" id="GO:0006633">
    <property type="term" value="P:fatty acid biosynthetic process"/>
    <property type="evidence" value="ECO:0007669"/>
    <property type="project" value="TreeGrafter"/>
</dbReference>
<dbReference type="PANTHER" id="PTHR43775:SF29">
    <property type="entry name" value="ASPERFURANONE POLYKETIDE SYNTHASE AFOG-RELATED"/>
    <property type="match status" value="1"/>
</dbReference>
<dbReference type="InterPro" id="IPR020841">
    <property type="entry name" value="PKS_Beta-ketoAc_synthase_dom"/>
</dbReference>
<dbReference type="GO" id="GO:0044550">
    <property type="term" value="P:secondary metabolite biosynthetic process"/>
    <property type="evidence" value="ECO:0007669"/>
    <property type="project" value="TreeGrafter"/>
</dbReference>
<dbReference type="InterPro" id="IPR014031">
    <property type="entry name" value="Ketoacyl_synth_C"/>
</dbReference>
<dbReference type="Gene3D" id="3.40.366.10">
    <property type="entry name" value="Malonyl-Coenzyme A Acyl Carrier Protein, domain 2"/>
    <property type="match status" value="1"/>
</dbReference>
<dbReference type="InterPro" id="IPR050091">
    <property type="entry name" value="PKS_NRPS_Biosynth_Enz"/>
</dbReference>
<protein>
    <submittedName>
        <fullName evidence="4">Putative polyketide synthase</fullName>
    </submittedName>
</protein>
<dbReference type="Gene3D" id="3.40.47.10">
    <property type="match status" value="1"/>
</dbReference>
<evidence type="ECO:0000256" key="1">
    <source>
        <dbReference type="ARBA" id="ARBA00022450"/>
    </source>
</evidence>
<keyword evidence="1" id="KW-0596">Phosphopantetheine</keyword>
<dbReference type="AlphaFoldDB" id="C0J6L9"/>
<dbReference type="PANTHER" id="PTHR43775">
    <property type="entry name" value="FATTY ACID SYNTHASE"/>
    <property type="match status" value="1"/>
</dbReference>
<dbReference type="Pfam" id="PF02801">
    <property type="entry name" value="Ketoacyl-synt_C"/>
    <property type="match status" value="1"/>
</dbReference>
<dbReference type="GO" id="GO:0004312">
    <property type="term" value="F:fatty acid synthase activity"/>
    <property type="evidence" value="ECO:0007669"/>
    <property type="project" value="TreeGrafter"/>
</dbReference>
<accession>C0J6L9</accession>
<name>C0J6L9_9PEZI</name>
<feature type="non-terminal residue" evidence="4">
    <location>
        <position position="197"/>
    </location>
</feature>